<evidence type="ECO:0000256" key="1">
    <source>
        <dbReference type="SAM" id="MobiDB-lite"/>
    </source>
</evidence>
<reference evidence="2" key="1">
    <citation type="submission" date="2016-04" db="EMBL/GenBank/DDBJ databases">
        <authorList>
            <person name="Nguyen H.D."/>
            <person name="Samba Siva P."/>
            <person name="Cullis J."/>
            <person name="Levesque C.A."/>
            <person name="Hambleton S."/>
        </authorList>
    </citation>
    <scope>NUCLEOTIDE SEQUENCE</scope>
    <source>
        <strain evidence="2">DAOMC 236426</strain>
    </source>
</reference>
<evidence type="ECO:0000313" key="3">
    <source>
        <dbReference type="Proteomes" id="UP000077684"/>
    </source>
</evidence>
<organism evidence="2 3">
    <name type="scientific">Tilletia controversa</name>
    <name type="common">dwarf bunt fungus</name>
    <dbReference type="NCBI Taxonomy" id="13291"/>
    <lineage>
        <taxon>Eukaryota</taxon>
        <taxon>Fungi</taxon>
        <taxon>Dikarya</taxon>
        <taxon>Basidiomycota</taxon>
        <taxon>Ustilaginomycotina</taxon>
        <taxon>Exobasidiomycetes</taxon>
        <taxon>Tilletiales</taxon>
        <taxon>Tilletiaceae</taxon>
        <taxon>Tilletia</taxon>
    </lineage>
</organism>
<comment type="caution">
    <text evidence="2">The sequence shown here is derived from an EMBL/GenBank/DDBJ whole genome shotgun (WGS) entry which is preliminary data.</text>
</comment>
<dbReference type="Proteomes" id="UP000077684">
    <property type="component" value="Unassembled WGS sequence"/>
</dbReference>
<dbReference type="AlphaFoldDB" id="A0A8X7MIU2"/>
<feature type="region of interest" description="Disordered" evidence="1">
    <location>
        <begin position="99"/>
        <end position="343"/>
    </location>
</feature>
<evidence type="ECO:0000313" key="2">
    <source>
        <dbReference type="EMBL" id="KAE8237134.1"/>
    </source>
</evidence>
<accession>A0A8X7MIU2</accession>
<dbReference type="EMBL" id="LWDE02002644">
    <property type="protein sequence ID" value="KAE8237134.1"/>
    <property type="molecule type" value="Genomic_DNA"/>
</dbReference>
<name>A0A8X7MIU2_9BASI</name>
<feature type="compositionally biased region" description="Polar residues" evidence="1">
    <location>
        <begin position="190"/>
        <end position="203"/>
    </location>
</feature>
<feature type="compositionally biased region" description="Basic and acidic residues" evidence="1">
    <location>
        <begin position="206"/>
        <end position="220"/>
    </location>
</feature>
<feature type="compositionally biased region" description="Acidic residues" evidence="1">
    <location>
        <begin position="326"/>
        <end position="343"/>
    </location>
</feature>
<protein>
    <submittedName>
        <fullName evidence="2">Uncharacterized protein</fullName>
    </submittedName>
</protein>
<proteinExistence type="predicted"/>
<keyword evidence="3" id="KW-1185">Reference proteome</keyword>
<feature type="non-terminal residue" evidence="2">
    <location>
        <position position="1"/>
    </location>
</feature>
<feature type="compositionally biased region" description="Acidic residues" evidence="1">
    <location>
        <begin position="229"/>
        <end position="248"/>
    </location>
</feature>
<feature type="compositionally biased region" description="Polar residues" evidence="1">
    <location>
        <begin position="111"/>
        <end position="121"/>
    </location>
</feature>
<sequence length="343" mass="37798">MTEAATSPYDPVVFDLVGQYAFENLADQPFHAQLDELQLPPNIASAWNNVAFHARSATAAQTGAVKTLPSSVLDMIPKINHAETEAWWNELRKSPTSTTWCALRDRRHPSQTHPTSRQPTAPSRPIARPLQRRGSASQTDDDAFYRRSKRDRTPSKRLSGFDTDQAEGPASKRAKPDKGKGRVLAKRQPETSGPSRPQRSATRMSALERREQDAAMHNRAPESNFGDSALDDFGEDEVAADSDEDSQDPDQFRPGAAAEDDSGEEAITTTPTPRGHKSKRPGAVTQQQHGQHKRNVTAPSSKSNVHTKKFSSRSKAYNARSHSDVEVADIEDDSEKEEDPGEP</sequence>
<reference evidence="2" key="2">
    <citation type="journal article" date="2019" name="IMA Fungus">
        <title>Genome sequencing and comparison of five Tilletia species to identify candidate genes for the detection of regulated species infecting wheat.</title>
        <authorList>
            <person name="Nguyen H.D.T."/>
            <person name="Sultana T."/>
            <person name="Kesanakurti P."/>
            <person name="Hambleton S."/>
        </authorList>
    </citation>
    <scope>NUCLEOTIDE SEQUENCE</scope>
    <source>
        <strain evidence="2">DAOMC 236426</strain>
    </source>
</reference>
<gene>
    <name evidence="2" type="ORF">A4X06_0g9327</name>
</gene>